<evidence type="ECO:0000256" key="5">
    <source>
        <dbReference type="SAM" id="MobiDB-lite"/>
    </source>
</evidence>
<dbReference type="PANTHER" id="PTHR15467">
    <property type="entry name" value="ZINC-FINGERS AND HOMEOBOXES RELATED"/>
    <property type="match status" value="1"/>
</dbReference>
<gene>
    <name evidence="7" type="primary">LOC100798718</name>
    <name evidence="6" type="ORF">GLYMA_06G069700</name>
</gene>
<evidence type="ECO:0000256" key="3">
    <source>
        <dbReference type="ARBA" id="ARBA00023155"/>
    </source>
</evidence>
<dbReference type="EnsemblPlants" id="KRH52464">
    <property type="protein sequence ID" value="KRH52464"/>
    <property type="gene ID" value="GLYMA_06G069700"/>
</dbReference>
<feature type="region of interest" description="Disordered" evidence="5">
    <location>
        <begin position="132"/>
        <end position="166"/>
    </location>
</feature>
<protein>
    <submittedName>
        <fullName evidence="6 7">Uncharacterized protein</fullName>
    </submittedName>
</protein>
<evidence type="ECO:0000313" key="6">
    <source>
        <dbReference type="EMBL" id="KRH52464.1"/>
    </source>
</evidence>
<dbReference type="GO" id="GO:0005634">
    <property type="term" value="C:nucleus"/>
    <property type="evidence" value="ECO:0007669"/>
    <property type="project" value="UniProtKB-SubCell"/>
</dbReference>
<reference evidence="6" key="3">
    <citation type="submission" date="2018-07" db="EMBL/GenBank/DDBJ databases">
        <title>WGS assembly of Glycine max.</title>
        <authorList>
            <person name="Schmutz J."/>
            <person name="Cannon S."/>
            <person name="Schlueter J."/>
            <person name="Ma J."/>
            <person name="Mitros T."/>
            <person name="Nelson W."/>
            <person name="Hyten D."/>
            <person name="Song Q."/>
            <person name="Thelen J."/>
            <person name="Cheng J."/>
            <person name="Xu D."/>
            <person name="Hellsten U."/>
            <person name="May G."/>
            <person name="Yu Y."/>
            <person name="Sakurai T."/>
            <person name="Umezawa T."/>
            <person name="Bhattacharyya M."/>
            <person name="Sandhu D."/>
            <person name="Valliyodan B."/>
            <person name="Lindquist E."/>
            <person name="Peto M."/>
            <person name="Grant D."/>
            <person name="Shu S."/>
            <person name="Goodstein D."/>
            <person name="Barry K."/>
            <person name="Futrell-Griggs M."/>
            <person name="Abernathy B."/>
            <person name="Du J."/>
            <person name="Tian Z."/>
            <person name="Zhu L."/>
            <person name="Gill N."/>
            <person name="Joshi T."/>
            <person name="Libault M."/>
            <person name="Sethuraman A."/>
            <person name="Zhang X."/>
            <person name="Shinozaki K."/>
            <person name="Nguyen H."/>
            <person name="Wing R."/>
            <person name="Cregan P."/>
            <person name="Specht J."/>
            <person name="Grimwood J."/>
            <person name="Rokhsar D."/>
            <person name="Stacey G."/>
            <person name="Shoemaker R."/>
            <person name="Jackson S."/>
        </authorList>
    </citation>
    <scope>NUCLEOTIDE SEQUENCE</scope>
    <source>
        <tissue evidence="6">Callus</tissue>
    </source>
</reference>
<dbReference type="GO" id="GO:0003677">
    <property type="term" value="F:DNA binding"/>
    <property type="evidence" value="ECO:0007669"/>
    <property type="project" value="UniProtKB-KW"/>
</dbReference>
<feature type="compositionally biased region" description="Acidic residues" evidence="5">
    <location>
        <begin position="132"/>
        <end position="161"/>
    </location>
</feature>
<evidence type="ECO:0000256" key="1">
    <source>
        <dbReference type="ARBA" id="ARBA00004123"/>
    </source>
</evidence>
<keyword evidence="3" id="KW-0371">Homeobox</keyword>
<keyword evidence="4" id="KW-0539">Nucleus</keyword>
<reference evidence="6 7" key="1">
    <citation type="journal article" date="2010" name="Nature">
        <title>Genome sequence of the palaeopolyploid soybean.</title>
        <authorList>
            <person name="Schmutz J."/>
            <person name="Cannon S.B."/>
            <person name="Schlueter J."/>
            <person name="Ma J."/>
            <person name="Mitros T."/>
            <person name="Nelson W."/>
            <person name="Hyten D.L."/>
            <person name="Song Q."/>
            <person name="Thelen J.J."/>
            <person name="Cheng J."/>
            <person name="Xu D."/>
            <person name="Hellsten U."/>
            <person name="May G.D."/>
            <person name="Yu Y."/>
            <person name="Sakurai T."/>
            <person name="Umezawa T."/>
            <person name="Bhattacharyya M.K."/>
            <person name="Sandhu D."/>
            <person name="Valliyodan B."/>
            <person name="Lindquist E."/>
            <person name="Peto M."/>
            <person name="Grant D."/>
            <person name="Shu S."/>
            <person name="Goodstein D."/>
            <person name="Barry K."/>
            <person name="Futrell-Griggs M."/>
            <person name="Abernathy B."/>
            <person name="Du J."/>
            <person name="Tian Z."/>
            <person name="Zhu L."/>
            <person name="Gill N."/>
            <person name="Joshi T."/>
            <person name="Libault M."/>
            <person name="Sethuraman A."/>
            <person name="Zhang X.-C."/>
            <person name="Shinozaki K."/>
            <person name="Nguyen H.T."/>
            <person name="Wing R.A."/>
            <person name="Cregan P."/>
            <person name="Specht J."/>
            <person name="Grimwood J."/>
            <person name="Rokhsar D."/>
            <person name="Stacey G."/>
            <person name="Shoemaker R.C."/>
            <person name="Jackson S.A."/>
        </authorList>
    </citation>
    <scope>NUCLEOTIDE SEQUENCE</scope>
    <source>
        <strain evidence="7">cv. Williams 82</strain>
        <tissue evidence="6">Callus</tissue>
    </source>
</reference>
<name>A0A0R0JD91_SOYBN</name>
<keyword evidence="2" id="KW-0238">DNA-binding</keyword>
<dbReference type="AlphaFoldDB" id="A0A0R0JD91"/>
<organism evidence="6">
    <name type="scientific">Glycine max</name>
    <name type="common">Soybean</name>
    <name type="synonym">Glycine hispida</name>
    <dbReference type="NCBI Taxonomy" id="3847"/>
    <lineage>
        <taxon>Eukaryota</taxon>
        <taxon>Viridiplantae</taxon>
        <taxon>Streptophyta</taxon>
        <taxon>Embryophyta</taxon>
        <taxon>Tracheophyta</taxon>
        <taxon>Spermatophyta</taxon>
        <taxon>Magnoliopsida</taxon>
        <taxon>eudicotyledons</taxon>
        <taxon>Gunneridae</taxon>
        <taxon>Pentapetalae</taxon>
        <taxon>rosids</taxon>
        <taxon>fabids</taxon>
        <taxon>Fabales</taxon>
        <taxon>Fabaceae</taxon>
        <taxon>Papilionoideae</taxon>
        <taxon>50 kb inversion clade</taxon>
        <taxon>NPAAA clade</taxon>
        <taxon>indigoferoid/millettioid clade</taxon>
        <taxon>Phaseoleae</taxon>
        <taxon>Glycine</taxon>
        <taxon>Glycine subgen. Soja</taxon>
    </lineage>
</organism>
<dbReference type="PANTHER" id="PTHR15467:SF9">
    <property type="entry name" value="HOMEOBOX DOMAIN-CONTAINING PROTEIN"/>
    <property type="match status" value="1"/>
</dbReference>
<evidence type="ECO:0000313" key="8">
    <source>
        <dbReference type="Proteomes" id="UP000008827"/>
    </source>
</evidence>
<dbReference type="Gramene" id="KRH52464">
    <property type="protein sequence ID" value="KRH52464"/>
    <property type="gene ID" value="GLYMA_06G069700"/>
</dbReference>
<dbReference type="ExpressionAtlas" id="A0A0R0JD91">
    <property type="expression patterns" value="baseline and differential"/>
</dbReference>
<dbReference type="EMBL" id="CM000839">
    <property type="protein sequence ID" value="KRH52464.1"/>
    <property type="molecule type" value="Genomic_DNA"/>
</dbReference>
<evidence type="ECO:0000256" key="2">
    <source>
        <dbReference type="ARBA" id="ARBA00023125"/>
    </source>
</evidence>
<evidence type="ECO:0000313" key="7">
    <source>
        <dbReference type="EnsemblPlants" id="KRH52464"/>
    </source>
</evidence>
<feature type="compositionally biased region" description="Basic residues" evidence="5">
    <location>
        <begin position="54"/>
        <end position="64"/>
    </location>
</feature>
<evidence type="ECO:0000256" key="4">
    <source>
        <dbReference type="ARBA" id="ARBA00023242"/>
    </source>
</evidence>
<dbReference type="Proteomes" id="UP000008827">
    <property type="component" value="Chromosome 6"/>
</dbReference>
<keyword evidence="8" id="KW-1185">Reference proteome</keyword>
<comment type="subcellular location">
    <subcellularLocation>
        <location evidence="1">Nucleus</location>
    </subcellularLocation>
</comment>
<reference evidence="7" key="2">
    <citation type="submission" date="2018-02" db="UniProtKB">
        <authorList>
            <consortium name="EnsemblPlants"/>
        </authorList>
    </citation>
    <scope>IDENTIFICATION</scope>
    <source>
        <strain evidence="7">Williams 82</strain>
    </source>
</reference>
<sequence length="219" mass="24719">MAVAFQCLSCARSDPFLTASQSLTLPFQRKPLFCSVPLSSRARNLSSSIVAASSKKKNKKKKSHDHVTKDDDDGVDAFELLFKQLEEDLKRGDLPEDDDEITEEDMALLERELENALGDFDAELLNSDVIDMETGTDSENDDDDDDDDDGDGDDVENDDGGGDERSLNLKSWQMKKLARALKAGRRKTSMMKKMLGKYEKICNLRCEKSWFTELQRIFC</sequence>
<proteinExistence type="predicted"/>
<accession>A0A0R0JD91</accession>
<feature type="region of interest" description="Disordered" evidence="5">
    <location>
        <begin position="52"/>
        <end position="71"/>
    </location>
</feature>